<dbReference type="EMBL" id="AZDY01000002">
    <property type="protein sequence ID" value="KRK84927.1"/>
    <property type="molecule type" value="Genomic_DNA"/>
</dbReference>
<comment type="caution">
    <text evidence="5">The sequence shown here is derived from an EMBL/GenBank/DDBJ whole genome shotgun (WGS) entry which is preliminary data.</text>
</comment>
<feature type="domain" description="Putative exodeoxyribonuclease 8 PDDEXK-like" evidence="4">
    <location>
        <begin position="27"/>
        <end position="256"/>
    </location>
</feature>
<accession>A0A0R1KNR7</accession>
<dbReference type="STRING" id="1423788.FC78_GL001167"/>
<keyword evidence="6" id="KW-1185">Reference proteome</keyword>
<name>A0A0R1KNR7_9LACO</name>
<sequence length="270" mass="31653">MKLRHKAKTLNKKTYYNISTDRYYQSPTFFKKFLSCEAEAFAELQLNYKPDSDSTPLIVGNYLHSYFESSKAHQAFIDQHKSDIVTRSGTLRAPYQQAETMIDTLSSDKMFKKLYKGRKEVIVRGKINDIDWKGKIDCLNLERGYFIDLKTTRDINKKYWNNDEHSWESFVAAYNYQLQMYVYQQLIYQQYGVMCVPYIVAVTKEKVPAKAIISISDERLQEAEYQIDGVQEHIEDVRNGIVKPTRCEHCDYCKSTAILNDIVDMDDLIE</sequence>
<evidence type="ECO:0000256" key="3">
    <source>
        <dbReference type="ARBA" id="ARBA00022840"/>
    </source>
</evidence>
<keyword evidence="1" id="KW-0547">Nucleotide-binding</keyword>
<evidence type="ECO:0000313" key="6">
    <source>
        <dbReference type="Proteomes" id="UP000051515"/>
    </source>
</evidence>
<keyword evidence="2" id="KW-0378">Hydrolase</keyword>
<evidence type="ECO:0000256" key="2">
    <source>
        <dbReference type="ARBA" id="ARBA00022806"/>
    </source>
</evidence>
<proteinExistence type="predicted"/>
<keyword evidence="3" id="KW-0067">ATP-binding</keyword>
<dbReference type="PATRIC" id="fig|1423788.3.peg.1200"/>
<protein>
    <submittedName>
        <fullName evidence="5">Prophage Lp1 protein 19</fullName>
    </submittedName>
</protein>
<dbReference type="PIRSF" id="PIRSF031475">
    <property type="entry name" value="UCP031475"/>
    <property type="match status" value="1"/>
</dbReference>
<dbReference type="InterPro" id="IPR011604">
    <property type="entry name" value="PDDEXK-like_dom_sf"/>
</dbReference>
<evidence type="ECO:0000256" key="1">
    <source>
        <dbReference type="ARBA" id="ARBA00022741"/>
    </source>
</evidence>
<keyword evidence="2" id="KW-0347">Helicase</keyword>
<dbReference type="InterPro" id="IPR016974">
    <property type="entry name" value="Uncharacterised_phage-assoc"/>
</dbReference>
<dbReference type="GO" id="GO:0004386">
    <property type="term" value="F:helicase activity"/>
    <property type="evidence" value="ECO:0007669"/>
    <property type="project" value="UniProtKB-KW"/>
</dbReference>
<dbReference type="Pfam" id="PF12684">
    <property type="entry name" value="DUF3799"/>
    <property type="match status" value="1"/>
</dbReference>
<gene>
    <name evidence="5" type="ORF">FC78_GL001167</name>
</gene>
<dbReference type="AlphaFoldDB" id="A0A0R1KNR7"/>
<dbReference type="GO" id="GO:0005524">
    <property type="term" value="F:ATP binding"/>
    <property type="evidence" value="ECO:0007669"/>
    <property type="project" value="UniProtKB-KW"/>
</dbReference>
<evidence type="ECO:0000259" key="4">
    <source>
        <dbReference type="Pfam" id="PF12684"/>
    </source>
</evidence>
<reference evidence="5 6" key="1">
    <citation type="journal article" date="2015" name="Genome Announc.">
        <title>Expanding the biotechnology potential of lactobacilli through comparative genomics of 213 strains and associated genera.</title>
        <authorList>
            <person name="Sun Z."/>
            <person name="Harris H.M."/>
            <person name="McCann A."/>
            <person name="Guo C."/>
            <person name="Argimon S."/>
            <person name="Zhang W."/>
            <person name="Yang X."/>
            <person name="Jeffery I.B."/>
            <person name="Cooney J.C."/>
            <person name="Kagawa T.F."/>
            <person name="Liu W."/>
            <person name="Song Y."/>
            <person name="Salvetti E."/>
            <person name="Wrobel A."/>
            <person name="Rasinkangas P."/>
            <person name="Parkhill J."/>
            <person name="Rea M.C."/>
            <person name="O'Sullivan O."/>
            <person name="Ritari J."/>
            <person name="Douillard F.P."/>
            <person name="Paul Ross R."/>
            <person name="Yang R."/>
            <person name="Briner A.E."/>
            <person name="Felis G.E."/>
            <person name="de Vos W.M."/>
            <person name="Barrangou R."/>
            <person name="Klaenhammer T.R."/>
            <person name="Caufield P.W."/>
            <person name="Cui Y."/>
            <person name="Zhang H."/>
            <person name="O'Toole P.W."/>
        </authorList>
    </citation>
    <scope>NUCLEOTIDE SEQUENCE [LARGE SCALE GENOMIC DNA]</scope>
    <source>
        <strain evidence="5 6">DSM 19674</strain>
    </source>
</reference>
<organism evidence="5 6">
    <name type="scientific">Companilactobacillus bobalius DSM 19674</name>
    <dbReference type="NCBI Taxonomy" id="1423788"/>
    <lineage>
        <taxon>Bacteria</taxon>
        <taxon>Bacillati</taxon>
        <taxon>Bacillota</taxon>
        <taxon>Bacilli</taxon>
        <taxon>Lactobacillales</taxon>
        <taxon>Lactobacillaceae</taxon>
        <taxon>Companilactobacillus</taxon>
        <taxon>Companilactobacillus bobalius</taxon>
    </lineage>
</organism>
<dbReference type="RefSeq" id="WP_258442831.1">
    <property type="nucleotide sequence ID" value="NZ_AZDY01000002.1"/>
</dbReference>
<dbReference type="Proteomes" id="UP000051515">
    <property type="component" value="Unassembled WGS sequence"/>
</dbReference>
<dbReference type="Gene3D" id="3.90.320.10">
    <property type="match status" value="1"/>
</dbReference>
<dbReference type="InterPro" id="IPR024432">
    <property type="entry name" value="Put_RecE_PDDEXK-like_dom"/>
</dbReference>
<evidence type="ECO:0000313" key="5">
    <source>
        <dbReference type="EMBL" id="KRK84927.1"/>
    </source>
</evidence>